<reference evidence="5 7" key="1">
    <citation type="journal article" date="2018" name="Biodegradation">
        <title>1,4-Dioxane degradation characteristics of Rhodococcus aetherivorans JCM 14343.</title>
        <authorList>
            <person name="Inoue D."/>
            <person name="Tsunoda T."/>
            <person name="Yamamoto N."/>
            <person name="Ike M."/>
            <person name="Sei K."/>
        </authorList>
    </citation>
    <scope>NUCLEOTIDE SEQUENCE [LARGE SCALE GENOMIC DNA]</scope>
    <source>
        <strain evidence="5 7">JCM 14343</strain>
    </source>
</reference>
<dbReference type="PANTHER" id="PTHR30154">
    <property type="entry name" value="LEUCINE-RESPONSIVE REGULATORY PROTEIN"/>
    <property type="match status" value="1"/>
</dbReference>
<dbReference type="InterPro" id="IPR036388">
    <property type="entry name" value="WH-like_DNA-bd_sf"/>
</dbReference>
<dbReference type="SUPFAM" id="SSF54909">
    <property type="entry name" value="Dimeric alpha+beta barrel"/>
    <property type="match status" value="1"/>
</dbReference>
<evidence type="ECO:0000256" key="1">
    <source>
        <dbReference type="ARBA" id="ARBA00023015"/>
    </source>
</evidence>
<evidence type="ECO:0000256" key="3">
    <source>
        <dbReference type="ARBA" id="ARBA00023163"/>
    </source>
</evidence>
<keyword evidence="3" id="KW-0804">Transcription</keyword>
<dbReference type="InterPro" id="IPR036390">
    <property type="entry name" value="WH_DNA-bd_sf"/>
</dbReference>
<dbReference type="AlphaFoldDB" id="A0A059MPQ3"/>
<gene>
    <name evidence="6" type="ORF">OCS65_13235</name>
    <name evidence="5" type="ORF">RAJCM14343_3239</name>
</gene>
<dbReference type="InterPro" id="IPR019888">
    <property type="entry name" value="Tscrpt_reg_AsnC-like"/>
</dbReference>
<feature type="domain" description="HTH asnC-type" evidence="4">
    <location>
        <begin position="4"/>
        <end position="65"/>
    </location>
</feature>
<dbReference type="PROSITE" id="PS50956">
    <property type="entry name" value="HTH_ASNC_2"/>
    <property type="match status" value="1"/>
</dbReference>
<dbReference type="Pfam" id="PF01037">
    <property type="entry name" value="AsnC_trans_reg"/>
    <property type="match status" value="1"/>
</dbReference>
<dbReference type="InterPro" id="IPR000485">
    <property type="entry name" value="AsnC-type_HTH_dom"/>
</dbReference>
<evidence type="ECO:0000259" key="4">
    <source>
        <dbReference type="PROSITE" id="PS50956"/>
    </source>
</evidence>
<dbReference type="InterPro" id="IPR011008">
    <property type="entry name" value="Dimeric_a/b-barrel"/>
</dbReference>
<dbReference type="EMBL" id="CP106982">
    <property type="protein sequence ID" value="UYF96643.1"/>
    <property type="molecule type" value="Genomic_DNA"/>
</dbReference>
<proteinExistence type="predicted"/>
<dbReference type="InterPro" id="IPR019887">
    <property type="entry name" value="Tscrpt_reg_AsnC/Lrp_C"/>
</dbReference>
<protein>
    <submittedName>
        <fullName evidence="6">Lrp/AsnC family transcriptional regulator</fullName>
    </submittedName>
    <submittedName>
        <fullName evidence="5">Transcriptional regulator, AsnC family</fullName>
    </submittedName>
</protein>
<keyword evidence="2" id="KW-0238">DNA-binding</keyword>
<reference evidence="5" key="2">
    <citation type="submission" date="2019-10" db="EMBL/GenBank/DDBJ databases">
        <title>Draft genome sequence of Rhodococcus aetherivorans JCM 14343.</title>
        <authorList>
            <person name="Inoue D."/>
            <person name="Nakazawa M."/>
            <person name="Yamamoto N."/>
            <person name="Sei K."/>
            <person name="Ike M."/>
        </authorList>
    </citation>
    <scope>NUCLEOTIDE SEQUENCE</scope>
    <source>
        <strain evidence="5">JCM 14343</strain>
    </source>
</reference>
<dbReference type="PRINTS" id="PR00033">
    <property type="entry name" value="HTHASNC"/>
</dbReference>
<evidence type="ECO:0000313" key="5">
    <source>
        <dbReference type="EMBL" id="GES37979.1"/>
    </source>
</evidence>
<dbReference type="GeneID" id="83621398"/>
<dbReference type="RefSeq" id="WP_006947744.1">
    <property type="nucleotide sequence ID" value="NZ_BAAAYP010000024.1"/>
</dbReference>
<dbReference type="SUPFAM" id="SSF46785">
    <property type="entry name" value="Winged helix' DNA-binding domain"/>
    <property type="match status" value="1"/>
</dbReference>
<dbReference type="Gene3D" id="3.30.70.920">
    <property type="match status" value="1"/>
</dbReference>
<keyword evidence="7" id="KW-1185">Reference proteome</keyword>
<evidence type="ECO:0000313" key="8">
    <source>
        <dbReference type="Proteomes" id="UP001163947"/>
    </source>
</evidence>
<dbReference type="GO" id="GO:0043200">
    <property type="term" value="P:response to amino acid"/>
    <property type="evidence" value="ECO:0007669"/>
    <property type="project" value="TreeGrafter"/>
</dbReference>
<keyword evidence="1" id="KW-0805">Transcription regulation</keyword>
<evidence type="ECO:0000256" key="2">
    <source>
        <dbReference type="ARBA" id="ARBA00023125"/>
    </source>
</evidence>
<dbReference type="GO" id="GO:0005829">
    <property type="term" value="C:cytosol"/>
    <property type="evidence" value="ECO:0007669"/>
    <property type="project" value="TreeGrafter"/>
</dbReference>
<evidence type="ECO:0000313" key="7">
    <source>
        <dbReference type="Proteomes" id="UP000325466"/>
    </source>
</evidence>
<dbReference type="EMBL" id="BLAH01000089">
    <property type="protein sequence ID" value="GES37979.1"/>
    <property type="molecule type" value="Genomic_DNA"/>
</dbReference>
<accession>A0A0F6S8L4</accession>
<dbReference type="Proteomes" id="UP000325466">
    <property type="component" value="Unassembled WGS sequence"/>
</dbReference>
<dbReference type="KEGG" id="rav:AAT18_15680"/>
<evidence type="ECO:0000313" key="6">
    <source>
        <dbReference type="EMBL" id="UYF96643.1"/>
    </source>
</evidence>
<dbReference type="Proteomes" id="UP001163947">
    <property type="component" value="Chromosome"/>
</dbReference>
<dbReference type="Pfam" id="PF13404">
    <property type="entry name" value="HTH_AsnC-type"/>
    <property type="match status" value="1"/>
</dbReference>
<accession>N1ME30</accession>
<dbReference type="SMART" id="SM00344">
    <property type="entry name" value="HTH_ASNC"/>
    <property type="match status" value="1"/>
</dbReference>
<organism evidence="6 8">
    <name type="scientific">Rhodococcus aetherivorans</name>
    <dbReference type="NCBI Taxonomy" id="191292"/>
    <lineage>
        <taxon>Bacteria</taxon>
        <taxon>Bacillati</taxon>
        <taxon>Actinomycetota</taxon>
        <taxon>Actinomycetes</taxon>
        <taxon>Mycobacteriales</taxon>
        <taxon>Nocardiaceae</taxon>
        <taxon>Rhodococcus</taxon>
    </lineage>
</organism>
<accession>A0A059MPQ3</accession>
<dbReference type="Gene3D" id="1.10.10.10">
    <property type="entry name" value="Winged helix-like DNA-binding domain superfamily/Winged helix DNA-binding domain"/>
    <property type="match status" value="1"/>
</dbReference>
<name>A0A059MPQ3_9NOCA</name>
<sequence length="169" mass="18527">MLSFDRLDAALLAELTHNPRAGIVDLAAKLGVARNTVQSRIRKLEESGAVTGYRPVVDLPKLGLPLQAFIGAELVQARMGHVIAELERFPEVLEVHATTGREDLLIRMAAQSQEDLLLQLERIHAIEGVAHTTTTLALTTPVPYRTQPLLEHLTRDSGHGRSAPVSDRH</sequence>
<dbReference type="PANTHER" id="PTHR30154:SF34">
    <property type="entry name" value="TRANSCRIPTIONAL REGULATOR AZLB"/>
    <property type="match status" value="1"/>
</dbReference>
<reference evidence="6" key="3">
    <citation type="submission" date="2022-09" db="EMBL/GenBank/DDBJ databases">
        <title>The genome sequence of Rhodococcus aetherivorans N1.</title>
        <authorList>
            <person name="Jiang W."/>
        </authorList>
    </citation>
    <scope>NUCLEOTIDE SEQUENCE</scope>
    <source>
        <strain evidence="6">N1</strain>
    </source>
</reference>
<dbReference type="GO" id="GO:0043565">
    <property type="term" value="F:sequence-specific DNA binding"/>
    <property type="evidence" value="ECO:0007669"/>
    <property type="project" value="InterPro"/>
</dbReference>